<protein>
    <submittedName>
        <fullName evidence="1">Uncharacterized protein</fullName>
    </submittedName>
</protein>
<name>A0A7W7NU17_9SPHN</name>
<evidence type="ECO:0000313" key="1">
    <source>
        <dbReference type="EMBL" id="MBB4841503.1"/>
    </source>
</evidence>
<keyword evidence="2" id="KW-1185">Reference proteome</keyword>
<dbReference type="RefSeq" id="WP_184171479.1">
    <property type="nucleotide sequence ID" value="NZ_JACHLN010000006.1"/>
</dbReference>
<dbReference type="EMBL" id="JACHLN010000006">
    <property type="protein sequence ID" value="MBB4841503.1"/>
    <property type="molecule type" value="Genomic_DNA"/>
</dbReference>
<proteinExistence type="predicted"/>
<sequence length="179" mass="19880">MDQVTATLVVGLSTIVASGVVSSVVTYKLNRNKEQMLFLRGKAEDLFLAADEYEKTLGGMLVTYYPLLDGRIDYNDMLDLQIKQGAKPRERGGAETMEMLVEVYFPTTRAALVDLWTAREKLNELTHRIRQTYQADGHVTHPEFKAEMLEVSATVTEALRALKGAIVTAARKTAGVRQG</sequence>
<accession>A0A7W7NU17</accession>
<dbReference type="AlphaFoldDB" id="A0A7W7NU17"/>
<comment type="caution">
    <text evidence="1">The sequence shown here is derived from an EMBL/GenBank/DDBJ whole genome shotgun (WGS) entry which is preliminary data.</text>
</comment>
<gene>
    <name evidence="1" type="ORF">HNP52_004607</name>
</gene>
<dbReference type="Proteomes" id="UP000575241">
    <property type="component" value="Unassembled WGS sequence"/>
</dbReference>
<organism evidence="1 2">
    <name type="scientific">Sphingomonas kyeonggiensis</name>
    <dbReference type="NCBI Taxonomy" id="1268553"/>
    <lineage>
        <taxon>Bacteria</taxon>
        <taxon>Pseudomonadati</taxon>
        <taxon>Pseudomonadota</taxon>
        <taxon>Alphaproteobacteria</taxon>
        <taxon>Sphingomonadales</taxon>
        <taxon>Sphingomonadaceae</taxon>
        <taxon>Sphingomonas</taxon>
    </lineage>
</organism>
<evidence type="ECO:0000313" key="2">
    <source>
        <dbReference type="Proteomes" id="UP000575241"/>
    </source>
</evidence>
<reference evidence="1 2" key="1">
    <citation type="submission" date="2020-08" db="EMBL/GenBank/DDBJ databases">
        <title>Functional genomics of gut bacteria from endangered species of beetles.</title>
        <authorList>
            <person name="Carlos-Shanley C."/>
        </authorList>
    </citation>
    <scope>NUCLEOTIDE SEQUENCE [LARGE SCALE GENOMIC DNA]</scope>
    <source>
        <strain evidence="1 2">S00224</strain>
    </source>
</reference>